<keyword evidence="2" id="KW-0732">Signal</keyword>
<feature type="domain" description="Metallo-beta-lactamase" evidence="3">
    <location>
        <begin position="77"/>
        <end position="249"/>
    </location>
</feature>
<proteinExistence type="inferred from homology"/>
<dbReference type="RefSeq" id="WP_194451782.1">
    <property type="nucleotide sequence ID" value="NZ_CP063849.1"/>
</dbReference>
<dbReference type="SMART" id="SM00849">
    <property type="entry name" value="Lactamase_B"/>
    <property type="match status" value="1"/>
</dbReference>
<evidence type="ECO:0000256" key="2">
    <source>
        <dbReference type="SAM" id="SignalP"/>
    </source>
</evidence>
<evidence type="ECO:0000259" key="3">
    <source>
        <dbReference type="SMART" id="SM00849"/>
    </source>
</evidence>
<dbReference type="PANTHER" id="PTHR42951:SF4">
    <property type="entry name" value="ACYL-COENZYME A THIOESTERASE MBLAC2"/>
    <property type="match status" value="1"/>
</dbReference>
<dbReference type="InterPro" id="IPR036866">
    <property type="entry name" value="RibonucZ/Hydroxyglut_hydro"/>
</dbReference>
<dbReference type="KEGG" id="pfer:IRI77_09230"/>
<dbReference type="AlphaFoldDB" id="A0A7S7NUP0"/>
<protein>
    <submittedName>
        <fullName evidence="4">MBL fold metallo-hydrolase</fullName>
    </submittedName>
</protein>
<name>A0A7S7NUP0_PALFE</name>
<sequence length="319" mass="37086">MKPLLLLCLLSAAYAAQPALPRRIDFTSNLPAKGTFPEKWIHGSKSLLDNHDPPVQVHWFNEHTVVLRENKAYNYEAAFMYLYFGNDRAILLDQGSTALRSEWPLRDVVDGVVAQWCKRNGRKDIPLVLAFSHLHGDHWAAQNQFADRPNTRIMGLTHEEMVGFWGMTKYPEERVEFDLGGRKLLIWGSPGHVEDEFAYYDSYTQILFTGDMFYRGYCYITFWDHWMESMARLMRFADTHPIAYVVGCHVEMKKTGEFFTYGTTYQPDEAPVQMDVAMLRRTYEFAKKIKKPGVYFTGDVYLCNQTRMTSTLDVNPYVY</sequence>
<dbReference type="SUPFAM" id="SSF56281">
    <property type="entry name" value="Metallo-hydrolase/oxidoreductase"/>
    <property type="match status" value="1"/>
</dbReference>
<dbReference type="InterPro" id="IPR050855">
    <property type="entry name" value="NDM-1-like"/>
</dbReference>
<dbReference type="Pfam" id="PF00753">
    <property type="entry name" value="Lactamase_B"/>
    <property type="match status" value="1"/>
</dbReference>
<dbReference type="PANTHER" id="PTHR42951">
    <property type="entry name" value="METALLO-BETA-LACTAMASE DOMAIN-CONTAINING"/>
    <property type="match status" value="1"/>
</dbReference>
<evidence type="ECO:0000313" key="5">
    <source>
        <dbReference type="Proteomes" id="UP000593892"/>
    </source>
</evidence>
<dbReference type="GO" id="GO:0017001">
    <property type="term" value="P:antibiotic catabolic process"/>
    <property type="evidence" value="ECO:0007669"/>
    <property type="project" value="UniProtKB-ARBA"/>
</dbReference>
<comment type="similarity">
    <text evidence="1">Belongs to the metallo-beta-lactamase superfamily. Class-B beta-lactamase family.</text>
</comment>
<dbReference type="GO" id="GO:0016787">
    <property type="term" value="F:hydrolase activity"/>
    <property type="evidence" value="ECO:0007669"/>
    <property type="project" value="UniProtKB-KW"/>
</dbReference>
<dbReference type="Gene3D" id="3.60.15.10">
    <property type="entry name" value="Ribonuclease Z/Hydroxyacylglutathione hydrolase-like"/>
    <property type="match status" value="1"/>
</dbReference>
<keyword evidence="5" id="KW-1185">Reference proteome</keyword>
<gene>
    <name evidence="4" type="ORF">IRI77_09230</name>
</gene>
<dbReference type="InterPro" id="IPR001279">
    <property type="entry name" value="Metallo-B-lactamas"/>
</dbReference>
<evidence type="ECO:0000313" key="4">
    <source>
        <dbReference type="EMBL" id="QOY90117.1"/>
    </source>
</evidence>
<feature type="signal peptide" evidence="2">
    <location>
        <begin position="1"/>
        <end position="15"/>
    </location>
</feature>
<feature type="chain" id="PRO_5032794701" evidence="2">
    <location>
        <begin position="16"/>
        <end position="319"/>
    </location>
</feature>
<reference evidence="4 5" key="1">
    <citation type="submission" date="2020-10" db="EMBL/GenBank/DDBJ databases">
        <title>Complete genome sequence of Paludibaculum fermentans P105T, a facultatively anaerobic acidobacterium capable of dissimilatory Fe(III) reduction.</title>
        <authorList>
            <person name="Dedysh S.N."/>
            <person name="Beletsky A.V."/>
            <person name="Kulichevskaya I.S."/>
            <person name="Mardanov A.V."/>
            <person name="Ravin N.V."/>
        </authorList>
    </citation>
    <scope>NUCLEOTIDE SEQUENCE [LARGE SCALE GENOMIC DNA]</scope>
    <source>
        <strain evidence="4 5">P105</strain>
    </source>
</reference>
<accession>A0A7S7NUP0</accession>
<organism evidence="4 5">
    <name type="scientific">Paludibaculum fermentans</name>
    <dbReference type="NCBI Taxonomy" id="1473598"/>
    <lineage>
        <taxon>Bacteria</taxon>
        <taxon>Pseudomonadati</taxon>
        <taxon>Acidobacteriota</taxon>
        <taxon>Terriglobia</taxon>
        <taxon>Bryobacterales</taxon>
        <taxon>Bryobacteraceae</taxon>
        <taxon>Paludibaculum</taxon>
    </lineage>
</organism>
<evidence type="ECO:0000256" key="1">
    <source>
        <dbReference type="ARBA" id="ARBA00005250"/>
    </source>
</evidence>
<dbReference type="Proteomes" id="UP000593892">
    <property type="component" value="Chromosome"/>
</dbReference>
<keyword evidence="4" id="KW-0378">Hydrolase</keyword>
<dbReference type="EMBL" id="CP063849">
    <property type="protein sequence ID" value="QOY90117.1"/>
    <property type="molecule type" value="Genomic_DNA"/>
</dbReference>